<reference evidence="1" key="1">
    <citation type="submission" date="2014-11" db="EMBL/GenBank/DDBJ databases">
        <authorList>
            <person name="Amaro Gonzalez C."/>
        </authorList>
    </citation>
    <scope>NUCLEOTIDE SEQUENCE</scope>
</reference>
<evidence type="ECO:0000313" key="1">
    <source>
        <dbReference type="EMBL" id="JAH14073.1"/>
    </source>
</evidence>
<name>A0A0E9QD70_ANGAN</name>
<reference evidence="1" key="2">
    <citation type="journal article" date="2015" name="Fish Shellfish Immunol.">
        <title>Early steps in the European eel (Anguilla anguilla)-Vibrio vulnificus interaction in the gills: Role of the RtxA13 toxin.</title>
        <authorList>
            <person name="Callol A."/>
            <person name="Pajuelo D."/>
            <person name="Ebbesson L."/>
            <person name="Teles M."/>
            <person name="MacKenzie S."/>
            <person name="Amaro C."/>
        </authorList>
    </citation>
    <scope>NUCLEOTIDE SEQUENCE</scope>
</reference>
<proteinExistence type="predicted"/>
<organism evidence="1">
    <name type="scientific">Anguilla anguilla</name>
    <name type="common">European freshwater eel</name>
    <name type="synonym">Muraena anguilla</name>
    <dbReference type="NCBI Taxonomy" id="7936"/>
    <lineage>
        <taxon>Eukaryota</taxon>
        <taxon>Metazoa</taxon>
        <taxon>Chordata</taxon>
        <taxon>Craniata</taxon>
        <taxon>Vertebrata</taxon>
        <taxon>Euteleostomi</taxon>
        <taxon>Actinopterygii</taxon>
        <taxon>Neopterygii</taxon>
        <taxon>Teleostei</taxon>
        <taxon>Anguilliformes</taxon>
        <taxon>Anguillidae</taxon>
        <taxon>Anguilla</taxon>
    </lineage>
</organism>
<dbReference type="EMBL" id="GBXM01094504">
    <property type="protein sequence ID" value="JAH14073.1"/>
    <property type="molecule type" value="Transcribed_RNA"/>
</dbReference>
<sequence length="31" mass="3490">MALFDRQAKTLATTPKPINYINSGNIAYLYT</sequence>
<accession>A0A0E9QD70</accession>
<dbReference type="AlphaFoldDB" id="A0A0E9QD70"/>
<protein>
    <submittedName>
        <fullName evidence="1">Uncharacterized protein</fullName>
    </submittedName>
</protein>